<dbReference type="SUPFAM" id="SSF51735">
    <property type="entry name" value="NAD(P)-binding Rossmann-fold domains"/>
    <property type="match status" value="1"/>
</dbReference>
<evidence type="ECO:0000313" key="3">
    <source>
        <dbReference type="EMBL" id="MET2827971.1"/>
    </source>
</evidence>
<name>A0ABV2DD73_9HYPH</name>
<dbReference type="Pfam" id="PF13561">
    <property type="entry name" value="adh_short_C2"/>
    <property type="match status" value="1"/>
</dbReference>
<organism evidence="3 4">
    <name type="scientific">Mesorhizobium shangrilense</name>
    <dbReference type="NCBI Taxonomy" id="460060"/>
    <lineage>
        <taxon>Bacteria</taxon>
        <taxon>Pseudomonadati</taxon>
        <taxon>Pseudomonadota</taxon>
        <taxon>Alphaproteobacteria</taxon>
        <taxon>Hyphomicrobiales</taxon>
        <taxon>Phyllobacteriaceae</taxon>
        <taxon>Mesorhizobium</taxon>
    </lineage>
</organism>
<evidence type="ECO:0000256" key="2">
    <source>
        <dbReference type="ARBA" id="ARBA00023002"/>
    </source>
</evidence>
<dbReference type="CDD" id="cd05233">
    <property type="entry name" value="SDR_c"/>
    <property type="match status" value="1"/>
</dbReference>
<gene>
    <name evidence="3" type="ORF">ABVQ20_13390</name>
</gene>
<dbReference type="PANTHER" id="PTHR42760:SF133">
    <property type="entry name" value="3-OXOACYL-[ACYL-CARRIER-PROTEIN] REDUCTASE"/>
    <property type="match status" value="1"/>
</dbReference>
<evidence type="ECO:0000256" key="1">
    <source>
        <dbReference type="ARBA" id="ARBA00006484"/>
    </source>
</evidence>
<evidence type="ECO:0000313" key="4">
    <source>
        <dbReference type="Proteomes" id="UP001548832"/>
    </source>
</evidence>
<proteinExistence type="inferred from homology"/>
<dbReference type="Proteomes" id="UP001548832">
    <property type="component" value="Unassembled WGS sequence"/>
</dbReference>
<dbReference type="InterPro" id="IPR002347">
    <property type="entry name" value="SDR_fam"/>
</dbReference>
<dbReference type="Gene3D" id="3.40.50.720">
    <property type="entry name" value="NAD(P)-binding Rossmann-like Domain"/>
    <property type="match status" value="1"/>
</dbReference>
<reference evidence="3 4" key="1">
    <citation type="submission" date="2024-06" db="EMBL/GenBank/DDBJ databases">
        <authorList>
            <person name="Kim D.-U."/>
        </authorList>
    </citation>
    <scope>NUCLEOTIDE SEQUENCE [LARGE SCALE GENOMIC DNA]</scope>
    <source>
        <strain evidence="3 4">KACC15460</strain>
    </source>
</reference>
<accession>A0ABV2DD73</accession>
<dbReference type="PANTHER" id="PTHR42760">
    <property type="entry name" value="SHORT-CHAIN DEHYDROGENASES/REDUCTASES FAMILY MEMBER"/>
    <property type="match status" value="1"/>
</dbReference>
<dbReference type="GO" id="GO:0016491">
    <property type="term" value="F:oxidoreductase activity"/>
    <property type="evidence" value="ECO:0007669"/>
    <property type="project" value="UniProtKB-KW"/>
</dbReference>
<dbReference type="RefSeq" id="WP_354459974.1">
    <property type="nucleotide sequence ID" value="NZ_JBEWSZ010000001.1"/>
</dbReference>
<keyword evidence="2 3" id="KW-0560">Oxidoreductase</keyword>
<protein>
    <submittedName>
        <fullName evidence="3">SDR family oxidoreductase</fullName>
        <ecNumber evidence="3">1.-.-.-</ecNumber>
    </submittedName>
</protein>
<dbReference type="PRINTS" id="PR00081">
    <property type="entry name" value="GDHRDH"/>
</dbReference>
<keyword evidence="4" id="KW-1185">Reference proteome</keyword>
<comment type="caution">
    <text evidence="3">The sequence shown here is derived from an EMBL/GenBank/DDBJ whole genome shotgun (WGS) entry which is preliminary data.</text>
</comment>
<comment type="similarity">
    <text evidence="1">Belongs to the short-chain dehydrogenases/reductases (SDR) family.</text>
</comment>
<sequence length="249" mass="26154">MGSPMRSRRAIVTGAGSGIGKAVALRLLREGVDVLAVDIDAARLDDLARADCRIKSVDLADPAGRAKLAEAADGADYLVNSHGIIMVKSIFDITLEDWRKVQAVNAESVFFLCQAIGPKLKPGGAIVNLSSSSSKLASTVEVAAYAASKTTILSITRSFAYALASRPVRVNAICPGIIDTPMQDNVLASVSRLRGTEIATLDKARTRTVPLGRAASADECAGAIWFLLSDEAAYMTGQAVNFTGGLVTW</sequence>
<dbReference type="PRINTS" id="PR00080">
    <property type="entry name" value="SDRFAMILY"/>
</dbReference>
<dbReference type="InterPro" id="IPR036291">
    <property type="entry name" value="NAD(P)-bd_dom_sf"/>
</dbReference>
<dbReference type="EMBL" id="JBEWSZ010000001">
    <property type="protein sequence ID" value="MET2827971.1"/>
    <property type="molecule type" value="Genomic_DNA"/>
</dbReference>
<dbReference type="EC" id="1.-.-.-" evidence="3"/>